<dbReference type="AlphaFoldDB" id="A0A2M6WP71"/>
<evidence type="ECO:0000259" key="1">
    <source>
        <dbReference type="PROSITE" id="PS50943"/>
    </source>
</evidence>
<dbReference type="GO" id="GO:0003677">
    <property type="term" value="F:DNA binding"/>
    <property type="evidence" value="ECO:0007669"/>
    <property type="project" value="InterPro"/>
</dbReference>
<dbReference type="PROSITE" id="PS50943">
    <property type="entry name" value="HTH_CROC1"/>
    <property type="match status" value="1"/>
</dbReference>
<dbReference type="SMART" id="SM00530">
    <property type="entry name" value="HTH_XRE"/>
    <property type="match status" value="1"/>
</dbReference>
<proteinExistence type="predicted"/>
<organism evidence="2 3">
    <name type="scientific">Candidatus Falkowbacteria bacterium CG10_big_fil_rev_8_21_14_0_10_39_9</name>
    <dbReference type="NCBI Taxonomy" id="1974566"/>
    <lineage>
        <taxon>Bacteria</taxon>
        <taxon>Candidatus Falkowiibacteriota</taxon>
    </lineage>
</organism>
<name>A0A2M6WP71_9BACT</name>
<sequence>MKNINQKKLVADPMAEARQNPKFLSYSQEAANRIKLGVEIYNIRMSQNMSQQELARITKTTQKMISNIESGSVDVRFSTLNKIKEALNFRVENWSRIYNFLAPIEFCWVGDNWAEENNKNLNKITSFVMSNEVLLN</sequence>
<dbReference type="Pfam" id="PF01381">
    <property type="entry name" value="HTH_3"/>
    <property type="match status" value="1"/>
</dbReference>
<comment type="caution">
    <text evidence="2">The sequence shown here is derived from an EMBL/GenBank/DDBJ whole genome shotgun (WGS) entry which is preliminary data.</text>
</comment>
<feature type="domain" description="HTH cro/C1-type" evidence="1">
    <location>
        <begin position="40"/>
        <end position="94"/>
    </location>
</feature>
<evidence type="ECO:0000313" key="3">
    <source>
        <dbReference type="Proteomes" id="UP000228900"/>
    </source>
</evidence>
<reference evidence="3" key="1">
    <citation type="submission" date="2017-09" db="EMBL/GenBank/DDBJ databases">
        <title>Depth-based differentiation of microbial function through sediment-hosted aquifers and enrichment of novel symbionts in the deep terrestrial subsurface.</title>
        <authorList>
            <person name="Probst A.J."/>
            <person name="Ladd B."/>
            <person name="Jarett J.K."/>
            <person name="Geller-Mcgrath D.E."/>
            <person name="Sieber C.M.K."/>
            <person name="Emerson J.B."/>
            <person name="Anantharaman K."/>
            <person name="Thomas B.C."/>
            <person name="Malmstrom R."/>
            <person name="Stieglmeier M."/>
            <person name="Klingl A."/>
            <person name="Woyke T."/>
            <person name="Ryan C.M."/>
            <person name="Banfield J.F."/>
        </authorList>
    </citation>
    <scope>NUCLEOTIDE SEQUENCE [LARGE SCALE GENOMIC DNA]</scope>
</reference>
<dbReference type="InterPro" id="IPR010982">
    <property type="entry name" value="Lambda_DNA-bd_dom_sf"/>
</dbReference>
<dbReference type="CDD" id="cd00093">
    <property type="entry name" value="HTH_XRE"/>
    <property type="match status" value="1"/>
</dbReference>
<evidence type="ECO:0000313" key="2">
    <source>
        <dbReference type="EMBL" id="PIT94572.1"/>
    </source>
</evidence>
<protein>
    <recommendedName>
        <fullName evidence="1">HTH cro/C1-type domain-containing protein</fullName>
    </recommendedName>
</protein>
<dbReference type="EMBL" id="PFAQ01000042">
    <property type="protein sequence ID" value="PIT94572.1"/>
    <property type="molecule type" value="Genomic_DNA"/>
</dbReference>
<gene>
    <name evidence="2" type="ORF">COT98_02850</name>
</gene>
<dbReference type="Proteomes" id="UP000228900">
    <property type="component" value="Unassembled WGS sequence"/>
</dbReference>
<accession>A0A2M6WP71</accession>
<dbReference type="Gene3D" id="1.10.260.40">
    <property type="entry name" value="lambda repressor-like DNA-binding domains"/>
    <property type="match status" value="1"/>
</dbReference>
<dbReference type="SUPFAM" id="SSF47413">
    <property type="entry name" value="lambda repressor-like DNA-binding domains"/>
    <property type="match status" value="1"/>
</dbReference>
<dbReference type="InterPro" id="IPR001387">
    <property type="entry name" value="Cro/C1-type_HTH"/>
</dbReference>